<reference evidence="1" key="1">
    <citation type="submission" date="2023-11" db="EMBL/GenBank/DDBJ databases">
        <authorList>
            <person name="Poullet M."/>
        </authorList>
    </citation>
    <scope>NUCLEOTIDE SEQUENCE</scope>
    <source>
        <strain evidence="1">E1834</strain>
    </source>
</reference>
<evidence type="ECO:0000313" key="2">
    <source>
        <dbReference type="Proteomes" id="UP001497535"/>
    </source>
</evidence>
<dbReference type="EMBL" id="CAVMJV010000032">
    <property type="protein sequence ID" value="CAK5077431.1"/>
    <property type="molecule type" value="Genomic_DNA"/>
</dbReference>
<sequence length="123" mass="14694">MFYSAPITSFWVWAISFLFFMFLLIYVLLIEFPARVTYIEWLIFAYVLALGMEHFRKLLILEASSILEKIKIFYSKYWNMLTTVAILSYFVGFAFRFDPVRVHSHSRVILAVNSVLWHMKTFV</sequence>
<keyword evidence="2" id="KW-1185">Reference proteome</keyword>
<evidence type="ECO:0000313" key="1">
    <source>
        <dbReference type="EMBL" id="CAK5077431.1"/>
    </source>
</evidence>
<gene>
    <name evidence="1" type="ORF">MENTE1834_LOCUS24350</name>
</gene>
<name>A0ACB0ZGI8_MELEN</name>
<proteinExistence type="predicted"/>
<dbReference type="Proteomes" id="UP001497535">
    <property type="component" value="Unassembled WGS sequence"/>
</dbReference>
<organism evidence="1 2">
    <name type="scientific">Meloidogyne enterolobii</name>
    <name type="common">Root-knot nematode worm</name>
    <name type="synonym">Meloidogyne mayaguensis</name>
    <dbReference type="NCBI Taxonomy" id="390850"/>
    <lineage>
        <taxon>Eukaryota</taxon>
        <taxon>Metazoa</taxon>
        <taxon>Ecdysozoa</taxon>
        <taxon>Nematoda</taxon>
        <taxon>Chromadorea</taxon>
        <taxon>Rhabditida</taxon>
        <taxon>Tylenchina</taxon>
        <taxon>Tylenchomorpha</taxon>
        <taxon>Tylenchoidea</taxon>
        <taxon>Meloidogynidae</taxon>
        <taxon>Meloidogyninae</taxon>
        <taxon>Meloidogyne</taxon>
    </lineage>
</organism>
<comment type="caution">
    <text evidence="1">The sequence shown here is derived from an EMBL/GenBank/DDBJ whole genome shotgun (WGS) entry which is preliminary data.</text>
</comment>
<accession>A0ACB0ZGI8</accession>
<protein>
    <submittedName>
        <fullName evidence="1">Uncharacterized protein</fullName>
    </submittedName>
</protein>